<proteinExistence type="predicted"/>
<keyword evidence="2" id="KW-1185">Reference proteome</keyword>
<evidence type="ECO:0000313" key="1">
    <source>
        <dbReference type="EMBL" id="MBK1867804.1"/>
    </source>
</evidence>
<protein>
    <submittedName>
        <fullName evidence="1">Helix-turn-helix domain-containing protein</fullName>
    </submittedName>
</protein>
<organism evidence="1 2">
    <name type="scientific">Taklimakanibacter albus</name>
    <dbReference type="NCBI Taxonomy" id="2800327"/>
    <lineage>
        <taxon>Bacteria</taxon>
        <taxon>Pseudomonadati</taxon>
        <taxon>Pseudomonadota</taxon>
        <taxon>Alphaproteobacteria</taxon>
        <taxon>Hyphomicrobiales</taxon>
        <taxon>Aestuariivirgaceae</taxon>
        <taxon>Taklimakanibacter</taxon>
    </lineage>
</organism>
<comment type="caution">
    <text evidence="1">The sequence shown here is derived from an EMBL/GenBank/DDBJ whole genome shotgun (WGS) entry which is preliminary data.</text>
</comment>
<reference evidence="1" key="1">
    <citation type="submission" date="2021-01" db="EMBL/GenBank/DDBJ databases">
        <authorList>
            <person name="Sun Q."/>
        </authorList>
    </citation>
    <scope>NUCLEOTIDE SEQUENCE</scope>
    <source>
        <strain evidence="1">YIM B02566</strain>
    </source>
</reference>
<sequence>MTKLVWDEFSTQVLPERDHFAVFHDETTRREPALSVVTQNDTQFSGTIKRCRLGIVGVSKVTANATSYIRTPELAQDGGDAIVAVLCLQGSMLCTQGDAPVQLGQGDGVLYDSAEADGLHISPGACYWALKIARADMAKVAPHVKRFAGLKLANTGMALKLLSRYLDGLQDSEALGDEQEARIFGDHLVDLIRMAISHESEALQLAERRGVRAVRHAAVLREIERNLADTTLSAAAVADRLGVTPRYVHFLLAESGLTFSEHVLVRRLRTVETVLADPDKVMLKISAIARQAGFTDMSYFNRSFRNRFGDTPSGFRKRAVNGAMEPNDVAA</sequence>
<dbReference type="EMBL" id="JAENHL010000007">
    <property type="protein sequence ID" value="MBK1867804.1"/>
    <property type="molecule type" value="Genomic_DNA"/>
</dbReference>
<accession>A0ACC5R586</accession>
<name>A0ACC5R586_9HYPH</name>
<gene>
    <name evidence="1" type="ORF">JHL16_15710</name>
</gene>
<evidence type="ECO:0000313" key="2">
    <source>
        <dbReference type="Proteomes" id="UP000616151"/>
    </source>
</evidence>
<dbReference type="Proteomes" id="UP000616151">
    <property type="component" value="Unassembled WGS sequence"/>
</dbReference>